<evidence type="ECO:0000259" key="1">
    <source>
        <dbReference type="SMART" id="SM00507"/>
    </source>
</evidence>
<dbReference type="EMBL" id="CP007139">
    <property type="protein sequence ID" value="AIE86523.1"/>
    <property type="molecule type" value="Genomic_DNA"/>
</dbReference>
<keyword evidence="3" id="KW-1185">Reference proteome</keyword>
<dbReference type="SMART" id="SM00507">
    <property type="entry name" value="HNHc"/>
    <property type="match status" value="1"/>
</dbReference>
<evidence type="ECO:0000313" key="3">
    <source>
        <dbReference type="Proteomes" id="UP000027982"/>
    </source>
</evidence>
<dbReference type="GO" id="GO:0008270">
    <property type="term" value="F:zinc ion binding"/>
    <property type="evidence" value="ECO:0007669"/>
    <property type="project" value="InterPro"/>
</dbReference>
<accession>A0A068NSL2</accession>
<dbReference type="InterPro" id="IPR003615">
    <property type="entry name" value="HNH_nuc"/>
</dbReference>
<dbReference type="InterPro" id="IPR002711">
    <property type="entry name" value="HNH"/>
</dbReference>
<sequence>MARRSKPSKSAEHFAELQALIVNFEQELESGDLRNRVLSLIPVWHTLRDLGSSLIPPEEAGSAYKRILAYLTRYPRQVVSSEELMIVAGIIDYQRRIRELRCEAGWKILSGKTAKLLVNREDSEAEEIEPDTAVFFAAMKPDDYYLVDTEADTDAARRWHVANRIRNLDVGVRERVLAYLRENVGRPVFGEELAYVADDAGDWPRRTRELRTEYGWPVATKTSGRPDLPIGVYVLEEDRQAPEHDRHIPDSVRGQVLQRDNFACCNCGWSHAIWNPSDPRHLELHHLHEHVRGGQNTAENLLTLCTVCHDGVHAGRIALGFG</sequence>
<dbReference type="OrthoDB" id="7864535at2"/>
<name>A0A068NSL2_FIMGI</name>
<protein>
    <submittedName>
        <fullName evidence="2">HNH endonuclease</fullName>
    </submittedName>
</protein>
<dbReference type="AlphaFoldDB" id="A0A068NSL2"/>
<dbReference type="GO" id="GO:0004519">
    <property type="term" value="F:endonuclease activity"/>
    <property type="evidence" value="ECO:0007669"/>
    <property type="project" value="UniProtKB-KW"/>
</dbReference>
<keyword evidence="2" id="KW-0378">Hydrolase</keyword>
<reference evidence="2 3" key="1">
    <citation type="journal article" date="2014" name="PLoS ONE">
        <title>The first complete genome sequence of the class fimbriimonadia in the phylum armatimonadetes.</title>
        <authorList>
            <person name="Hu Z.Y."/>
            <person name="Wang Y.Z."/>
            <person name="Im W.T."/>
            <person name="Wang S.Y."/>
            <person name="Zhao G.P."/>
            <person name="Zheng H.J."/>
            <person name="Quan Z.X."/>
        </authorList>
    </citation>
    <scope>NUCLEOTIDE SEQUENCE [LARGE SCALE GENOMIC DNA]</scope>
    <source>
        <strain evidence="2">Gsoil 348</strain>
    </source>
</reference>
<dbReference type="Pfam" id="PF01844">
    <property type="entry name" value="HNH"/>
    <property type="match status" value="1"/>
</dbReference>
<organism evidence="2 3">
    <name type="scientific">Fimbriimonas ginsengisoli Gsoil 348</name>
    <dbReference type="NCBI Taxonomy" id="661478"/>
    <lineage>
        <taxon>Bacteria</taxon>
        <taxon>Bacillati</taxon>
        <taxon>Armatimonadota</taxon>
        <taxon>Fimbriimonadia</taxon>
        <taxon>Fimbriimonadales</taxon>
        <taxon>Fimbriimonadaceae</taxon>
        <taxon>Fimbriimonas</taxon>
    </lineage>
</organism>
<proteinExistence type="predicted"/>
<gene>
    <name evidence="2" type="ORF">OP10G_3155</name>
</gene>
<dbReference type="Gene3D" id="1.10.30.50">
    <property type="match status" value="1"/>
</dbReference>
<dbReference type="GO" id="GO:0003676">
    <property type="term" value="F:nucleic acid binding"/>
    <property type="evidence" value="ECO:0007669"/>
    <property type="project" value="InterPro"/>
</dbReference>
<dbReference type="KEGG" id="fgi:OP10G_3155"/>
<keyword evidence="2" id="KW-0540">Nuclease</keyword>
<dbReference type="Proteomes" id="UP000027982">
    <property type="component" value="Chromosome"/>
</dbReference>
<keyword evidence="2" id="KW-0255">Endonuclease</keyword>
<dbReference type="STRING" id="661478.OP10G_3155"/>
<feature type="domain" description="HNH nuclease" evidence="1">
    <location>
        <begin position="251"/>
        <end position="310"/>
    </location>
</feature>
<dbReference type="eggNOG" id="COG1403">
    <property type="taxonomic scope" value="Bacteria"/>
</dbReference>
<evidence type="ECO:0000313" key="2">
    <source>
        <dbReference type="EMBL" id="AIE86523.1"/>
    </source>
</evidence>
<dbReference type="HOGENOM" id="CLU_899702_0_0_0"/>